<dbReference type="SUPFAM" id="SSF54909">
    <property type="entry name" value="Dimeric alpha+beta barrel"/>
    <property type="match status" value="1"/>
</dbReference>
<proteinExistence type="predicted"/>
<protein>
    <submittedName>
        <fullName evidence="2">Quinol monooxygenase YgiN</fullName>
    </submittedName>
</protein>
<dbReference type="Gene3D" id="3.30.70.100">
    <property type="match status" value="1"/>
</dbReference>
<dbReference type="GO" id="GO:0004497">
    <property type="term" value="F:monooxygenase activity"/>
    <property type="evidence" value="ECO:0007669"/>
    <property type="project" value="UniProtKB-KW"/>
</dbReference>
<dbReference type="InterPro" id="IPR007138">
    <property type="entry name" value="ABM_dom"/>
</dbReference>
<comment type="caution">
    <text evidence="2">The sequence shown here is derived from an EMBL/GenBank/DDBJ whole genome shotgun (WGS) entry which is preliminary data.</text>
</comment>
<evidence type="ECO:0000313" key="2">
    <source>
        <dbReference type="EMBL" id="NIH52489.1"/>
    </source>
</evidence>
<organism evidence="2 3">
    <name type="scientific">Lysinibacter cavernae</name>
    <dbReference type="NCBI Taxonomy" id="1640652"/>
    <lineage>
        <taxon>Bacteria</taxon>
        <taxon>Bacillati</taxon>
        <taxon>Actinomycetota</taxon>
        <taxon>Actinomycetes</taxon>
        <taxon>Micrococcales</taxon>
        <taxon>Microbacteriaceae</taxon>
        <taxon>Lysinibacter</taxon>
    </lineage>
</organism>
<dbReference type="EMBL" id="JAAMOX010000001">
    <property type="protein sequence ID" value="NIH52489.1"/>
    <property type="molecule type" value="Genomic_DNA"/>
</dbReference>
<gene>
    <name evidence="2" type="ORF">FHX76_000357</name>
</gene>
<keyword evidence="2" id="KW-0560">Oxidoreductase</keyword>
<keyword evidence="2" id="KW-0503">Monooxygenase</keyword>
<sequence>MTVVVTAIFHPVEGAKDRLIAAMQRGIEAVHDEAGCELYAIHDAEDGTVTMIEKWTTAADLEAHSVGNAVAVLNADIDGLLSRPVQVTLMTPIAIGGSAGAL</sequence>
<dbReference type="AlphaFoldDB" id="A0A7X5QYW8"/>
<accession>A0A7X5QYW8</accession>
<dbReference type="Pfam" id="PF03992">
    <property type="entry name" value="ABM"/>
    <property type="match status" value="1"/>
</dbReference>
<dbReference type="RefSeq" id="WP_167147117.1">
    <property type="nucleotide sequence ID" value="NZ_JAAMOX010000001.1"/>
</dbReference>
<evidence type="ECO:0000313" key="3">
    <source>
        <dbReference type="Proteomes" id="UP000541033"/>
    </source>
</evidence>
<name>A0A7X5QYW8_9MICO</name>
<feature type="domain" description="ABM" evidence="1">
    <location>
        <begin position="3"/>
        <end position="90"/>
    </location>
</feature>
<reference evidence="2 3" key="1">
    <citation type="submission" date="2020-02" db="EMBL/GenBank/DDBJ databases">
        <title>Sequencing the genomes of 1000 actinobacteria strains.</title>
        <authorList>
            <person name="Klenk H.-P."/>
        </authorList>
    </citation>
    <scope>NUCLEOTIDE SEQUENCE [LARGE SCALE GENOMIC DNA]</scope>
    <source>
        <strain evidence="2 3">DSM 27960</strain>
    </source>
</reference>
<dbReference type="InterPro" id="IPR011008">
    <property type="entry name" value="Dimeric_a/b-barrel"/>
</dbReference>
<dbReference type="PROSITE" id="PS51725">
    <property type="entry name" value="ABM"/>
    <property type="match status" value="1"/>
</dbReference>
<evidence type="ECO:0000259" key="1">
    <source>
        <dbReference type="PROSITE" id="PS51725"/>
    </source>
</evidence>
<keyword evidence="3" id="KW-1185">Reference proteome</keyword>
<dbReference type="Proteomes" id="UP000541033">
    <property type="component" value="Unassembled WGS sequence"/>
</dbReference>